<evidence type="ECO:0000256" key="1">
    <source>
        <dbReference type="SAM" id="MobiDB-lite"/>
    </source>
</evidence>
<reference evidence="3" key="1">
    <citation type="submission" date="2011-12" db="EMBL/GenBank/DDBJ databases">
        <title>The Draft Genome of Lepisosteus oculatus.</title>
        <authorList>
            <consortium name="The Broad Institute Genome Assembly &amp; Analysis Group"/>
            <consortium name="Computational R&amp;D Group"/>
            <consortium name="and Sequencing Platform"/>
            <person name="Di Palma F."/>
            <person name="Alfoldi J."/>
            <person name="Johnson J."/>
            <person name="Berlin A."/>
            <person name="Gnerre S."/>
            <person name="Jaffe D."/>
            <person name="MacCallum I."/>
            <person name="Young S."/>
            <person name="Walker B.J."/>
            <person name="Lander E.S."/>
            <person name="Lindblad-Toh K."/>
        </authorList>
    </citation>
    <scope>NUCLEOTIDE SEQUENCE [LARGE SCALE GENOMIC DNA]</scope>
</reference>
<dbReference type="InterPro" id="IPR053819">
    <property type="entry name" value="TEADIR3_omega_loop"/>
</dbReference>
<dbReference type="eggNOG" id="ENOG502S0FR">
    <property type="taxonomic scope" value="Eukaryota"/>
</dbReference>
<proteinExistence type="predicted"/>
<dbReference type="Pfam" id="PF15238">
    <property type="entry name" value="TEADIR3"/>
    <property type="match status" value="1"/>
</dbReference>
<dbReference type="GeneTree" id="ENSGT00390000002827"/>
<dbReference type="InParanoid" id="W5MH72"/>
<accession>W5MH72</accession>
<evidence type="ECO:0000313" key="3">
    <source>
        <dbReference type="Proteomes" id="UP000018468"/>
    </source>
</evidence>
<dbReference type="HOGENOM" id="CLU_1083910_0_0_1"/>
<protein>
    <submittedName>
        <fullName evidence="2">Proline and glutamate rich with coiled coil 1</fullName>
    </submittedName>
</protein>
<keyword evidence="3" id="KW-1185">Reference proteome</keyword>
<name>W5MH72_LEPOC</name>
<dbReference type="Proteomes" id="UP000018468">
    <property type="component" value="Linkage group LG13"/>
</dbReference>
<reference evidence="2" key="2">
    <citation type="submission" date="2025-08" db="UniProtKB">
        <authorList>
            <consortium name="Ensembl"/>
        </authorList>
    </citation>
    <scope>IDENTIFICATION</scope>
</reference>
<feature type="region of interest" description="Disordered" evidence="1">
    <location>
        <begin position="253"/>
        <end position="272"/>
    </location>
</feature>
<sequence>MAAGVIHNRTDFRLALSYPHSFYSPLDRPGDMGPPDALTEDEEEEEEEREGEEEEEIPGQIAGPEAWLEGVGVAPPSNAEVTCQLLHFADLISCDIQRYFGRKSKEEDPDACDIYEDRDGAFSGKSGRERYYADLVKMAQTGDQEDEDSPPHPLTPPGEPDCQILRALCSRENIQTLGPLAELFDYGLRRFVRLGRQQRGDRRHTQIVPMCKRRLPPSFWTEPSPHPACLLSVSSTPDFSDLLANWTSESSHELQAAGRESPGELSRQTLDT</sequence>
<dbReference type="Ensembl" id="ENSLOCT00000007740.1">
    <property type="protein sequence ID" value="ENSLOCP00000007731.1"/>
    <property type="gene ID" value="ENSLOCG00000006402.1"/>
</dbReference>
<dbReference type="OMA" id="SWSTEAC"/>
<dbReference type="AlphaFoldDB" id="W5MH72"/>
<evidence type="ECO:0000313" key="2">
    <source>
        <dbReference type="Ensembl" id="ENSLOCP00000007731.1"/>
    </source>
</evidence>
<dbReference type="EMBL" id="AHAT01013597">
    <property type="status" value="NOT_ANNOTATED_CDS"/>
    <property type="molecule type" value="Genomic_DNA"/>
</dbReference>
<organism evidence="2 3">
    <name type="scientific">Lepisosteus oculatus</name>
    <name type="common">Spotted gar</name>
    <dbReference type="NCBI Taxonomy" id="7918"/>
    <lineage>
        <taxon>Eukaryota</taxon>
        <taxon>Metazoa</taxon>
        <taxon>Chordata</taxon>
        <taxon>Craniata</taxon>
        <taxon>Vertebrata</taxon>
        <taxon>Euteleostomi</taxon>
        <taxon>Actinopterygii</taxon>
        <taxon>Neopterygii</taxon>
        <taxon>Holostei</taxon>
        <taxon>Semionotiformes</taxon>
        <taxon>Lepisosteidae</taxon>
        <taxon>Lepisosteus</taxon>
    </lineage>
</organism>
<dbReference type="Bgee" id="ENSLOCG00000006402">
    <property type="expression patterns" value="Expressed in embryo"/>
</dbReference>
<reference evidence="2" key="3">
    <citation type="submission" date="2025-09" db="UniProtKB">
        <authorList>
            <consortium name="Ensembl"/>
        </authorList>
    </citation>
    <scope>IDENTIFICATION</scope>
</reference>
<feature type="region of interest" description="Disordered" evidence="1">
    <location>
        <begin position="24"/>
        <end position="62"/>
    </location>
</feature>
<feature type="region of interest" description="Disordered" evidence="1">
    <location>
        <begin position="141"/>
        <end position="160"/>
    </location>
</feature>
<feature type="compositionally biased region" description="Acidic residues" evidence="1">
    <location>
        <begin position="38"/>
        <end position="57"/>
    </location>
</feature>